<keyword evidence="1" id="KW-0812">Transmembrane</keyword>
<keyword evidence="1" id="KW-0472">Membrane</keyword>
<reference evidence="2" key="1">
    <citation type="submission" date="2022-06" db="EMBL/GenBank/DDBJ databases">
        <title>Solitalea sp. MAHUQ-68 isolated from rhizospheric soil.</title>
        <authorList>
            <person name="Huq M.A."/>
        </authorList>
    </citation>
    <scope>NUCLEOTIDE SEQUENCE</scope>
    <source>
        <strain evidence="2">MAHUQ-68</strain>
    </source>
</reference>
<keyword evidence="3" id="KW-1185">Reference proteome</keyword>
<dbReference type="RefSeq" id="WP_252586504.1">
    <property type="nucleotide sequence ID" value="NZ_JAMWYS010000024.1"/>
</dbReference>
<feature type="transmembrane region" description="Helical" evidence="1">
    <location>
        <begin position="107"/>
        <end position="128"/>
    </location>
</feature>
<gene>
    <name evidence="2" type="ORF">NF867_05015</name>
</gene>
<name>A0A9X2F0Y2_9SPHI</name>
<sequence>MKKYLILLSLLGFFITFFQLHQLSQNFNLREQCSANALFINFSMLQVQTTENPAEFIKLKDCMTPQALDSVIESLRIDYFFMPFCYGYIILGCHGASLLAGKFLKRFFSLLITFPAAAWIFDLVENIYHEKWLTNFPIDEKVFEVVHYLILAKFALALFAFIVSITYLIFKSLSIIKRKKVMWQD</sequence>
<feature type="transmembrane region" description="Helical" evidence="1">
    <location>
        <begin position="79"/>
        <end position="100"/>
    </location>
</feature>
<evidence type="ECO:0000313" key="2">
    <source>
        <dbReference type="EMBL" id="MCO4292221.1"/>
    </source>
</evidence>
<proteinExistence type="predicted"/>
<comment type="caution">
    <text evidence="2">The sequence shown here is derived from an EMBL/GenBank/DDBJ whole genome shotgun (WGS) entry which is preliminary data.</text>
</comment>
<protein>
    <submittedName>
        <fullName evidence="2">Uncharacterized protein</fullName>
    </submittedName>
</protein>
<evidence type="ECO:0000313" key="3">
    <source>
        <dbReference type="Proteomes" id="UP001155182"/>
    </source>
</evidence>
<dbReference type="EMBL" id="JAMWYS010000024">
    <property type="protein sequence ID" value="MCO4292221.1"/>
    <property type="molecule type" value="Genomic_DNA"/>
</dbReference>
<organism evidence="2 3">
    <name type="scientific">Solitalea agri</name>
    <dbReference type="NCBI Taxonomy" id="2953739"/>
    <lineage>
        <taxon>Bacteria</taxon>
        <taxon>Pseudomonadati</taxon>
        <taxon>Bacteroidota</taxon>
        <taxon>Sphingobacteriia</taxon>
        <taxon>Sphingobacteriales</taxon>
        <taxon>Sphingobacteriaceae</taxon>
        <taxon>Solitalea</taxon>
    </lineage>
</organism>
<evidence type="ECO:0000256" key="1">
    <source>
        <dbReference type="SAM" id="Phobius"/>
    </source>
</evidence>
<feature type="transmembrane region" description="Helical" evidence="1">
    <location>
        <begin position="148"/>
        <end position="170"/>
    </location>
</feature>
<dbReference type="Proteomes" id="UP001155182">
    <property type="component" value="Unassembled WGS sequence"/>
</dbReference>
<dbReference type="AlphaFoldDB" id="A0A9X2F0Y2"/>
<accession>A0A9X2F0Y2</accession>
<keyword evidence="1" id="KW-1133">Transmembrane helix</keyword>